<comment type="caution">
    <text evidence="1">The sequence shown here is derived from an EMBL/GenBank/DDBJ whole genome shotgun (WGS) entry which is preliminary data.</text>
</comment>
<evidence type="ECO:0000313" key="2">
    <source>
        <dbReference type="Proteomes" id="UP000233597"/>
    </source>
</evidence>
<gene>
    <name evidence="1" type="ORF">COO20_04745</name>
</gene>
<organism evidence="1 2">
    <name type="scientific">Thalassospira marina</name>
    <dbReference type="NCBI Taxonomy" id="2048283"/>
    <lineage>
        <taxon>Bacteria</taxon>
        <taxon>Pseudomonadati</taxon>
        <taxon>Pseudomonadota</taxon>
        <taxon>Alphaproteobacteria</taxon>
        <taxon>Rhodospirillales</taxon>
        <taxon>Thalassospiraceae</taxon>
        <taxon>Thalassospira</taxon>
    </lineage>
</organism>
<evidence type="ECO:0000313" key="1">
    <source>
        <dbReference type="EMBL" id="PKR55481.1"/>
    </source>
</evidence>
<dbReference type="Proteomes" id="UP000233597">
    <property type="component" value="Unassembled WGS sequence"/>
</dbReference>
<dbReference type="RefSeq" id="WP_101264530.1">
    <property type="nucleotide sequence ID" value="NZ_NWTK01000002.1"/>
</dbReference>
<dbReference type="OrthoDB" id="7359287at2"/>
<name>A0A2N3KY32_9PROT</name>
<proteinExistence type="predicted"/>
<dbReference type="EMBL" id="NWTK01000002">
    <property type="protein sequence ID" value="PKR55481.1"/>
    <property type="molecule type" value="Genomic_DNA"/>
</dbReference>
<sequence length="112" mass="11971">MEYPVLIAVDHDGKKYKPGGMVNMTAEQAEPLLRTGFLGTPADDTTSETAHEPASALECLVAAMGKLDPDNADLFTGSGKPKTETLQALDDIDFTVTAALRDQAWDQFTAQA</sequence>
<reference evidence="1 2" key="1">
    <citation type="submission" date="2017-09" db="EMBL/GenBank/DDBJ databases">
        <title>Biodiversity and function of Thalassospira species in the particle-attached aromatic-hydrocarbon-degrading consortia from the surface seawater of the South China Sea.</title>
        <authorList>
            <person name="Dong C."/>
            <person name="Liu R."/>
            <person name="Shao Z."/>
        </authorList>
    </citation>
    <scope>NUCLEOTIDE SEQUENCE [LARGE SCALE GENOMIC DNA]</scope>
    <source>
        <strain evidence="1 2">CSC1P2</strain>
    </source>
</reference>
<dbReference type="AlphaFoldDB" id="A0A2N3KY32"/>
<accession>A0A2N3KY32</accession>
<evidence type="ECO:0008006" key="3">
    <source>
        <dbReference type="Google" id="ProtNLM"/>
    </source>
</evidence>
<protein>
    <recommendedName>
        <fullName evidence="3">Mu-like prophage FluMu N-terminal domain-containing protein</fullName>
    </recommendedName>
</protein>